<keyword evidence="2" id="KW-1185">Reference proteome</keyword>
<gene>
    <name evidence="1" type="ORF">E1750_02950</name>
</gene>
<reference evidence="2" key="1">
    <citation type="submission" date="2019-03" db="EMBL/GenBank/DDBJ databases">
        <title>Flavobacterium sp.</title>
        <authorList>
            <person name="Kim H."/>
        </authorList>
    </citation>
    <scope>NUCLEOTIDE SEQUENCE [LARGE SCALE GENOMIC DNA]</scope>
    <source>
        <strain evidence="2">GS13</strain>
    </source>
</reference>
<dbReference type="EMBL" id="CP037933">
    <property type="protein sequence ID" value="QBN17799.1"/>
    <property type="molecule type" value="Genomic_DNA"/>
</dbReference>
<name>A0A4P6Y672_9FLAO</name>
<evidence type="ECO:0000313" key="2">
    <source>
        <dbReference type="Proteomes" id="UP000291124"/>
    </source>
</evidence>
<accession>A0A4P6Y672</accession>
<sequence length="155" mass="18763">MARFFVILFRKRRNIELLHLDYDTKHLFDNSFIVINYRFKNAIYYRFGNHKTLEKQIKIFNIENFDNEFDLIVYGFFRKKTYKIQFEPQLTLNSNSFKTTISNLSLKLKEQNVPKLAYPFIYLGIEKPNIMSKKIKITNHSLQIKTNSFNQNEFI</sequence>
<dbReference type="KEGG" id="fnk:E1750_02950"/>
<dbReference type="RefSeq" id="WP_133275330.1">
    <property type="nucleotide sequence ID" value="NZ_CP037933.1"/>
</dbReference>
<dbReference type="Proteomes" id="UP000291124">
    <property type="component" value="Chromosome"/>
</dbReference>
<dbReference type="AlphaFoldDB" id="A0A4P6Y672"/>
<dbReference type="OrthoDB" id="669038at2"/>
<organism evidence="1 2">
    <name type="scientific">Flavobacterium nackdongense</name>
    <dbReference type="NCBI Taxonomy" id="2547394"/>
    <lineage>
        <taxon>Bacteria</taxon>
        <taxon>Pseudomonadati</taxon>
        <taxon>Bacteroidota</taxon>
        <taxon>Flavobacteriia</taxon>
        <taxon>Flavobacteriales</taxon>
        <taxon>Flavobacteriaceae</taxon>
        <taxon>Flavobacterium</taxon>
    </lineage>
</organism>
<protein>
    <submittedName>
        <fullName evidence="1">Uncharacterized protein</fullName>
    </submittedName>
</protein>
<evidence type="ECO:0000313" key="1">
    <source>
        <dbReference type="EMBL" id="QBN17799.1"/>
    </source>
</evidence>
<proteinExistence type="predicted"/>